<keyword evidence="7" id="KW-0418">Kinase</keyword>
<dbReference type="Proteomes" id="UP001172083">
    <property type="component" value="Unassembled WGS sequence"/>
</dbReference>
<comment type="similarity">
    <text evidence="2">Belongs to the HPPK family.</text>
</comment>
<evidence type="ECO:0000256" key="1">
    <source>
        <dbReference type="ARBA" id="ARBA00005051"/>
    </source>
</evidence>
<comment type="caution">
    <text evidence="14">The sequence shown here is derived from an EMBL/GenBank/DDBJ whole genome shotgun (WGS) entry which is preliminary data.</text>
</comment>
<protein>
    <recommendedName>
        <fullName evidence="4">2-amino-4-hydroxy-6-hydroxymethyldihydropteridine pyrophosphokinase</fullName>
        <ecNumber evidence="3">2.7.6.3</ecNumber>
    </recommendedName>
    <alternativeName>
        <fullName evidence="11">6-hydroxymethyl-7,8-dihydropterin pyrophosphokinase</fullName>
    </alternativeName>
    <alternativeName>
        <fullName evidence="12">7,8-dihydro-6-hydroxymethylpterin-pyrophosphokinase</fullName>
    </alternativeName>
</protein>
<dbReference type="NCBIfam" id="TIGR01498">
    <property type="entry name" value="folK"/>
    <property type="match status" value="1"/>
</dbReference>
<proteinExistence type="inferred from homology"/>
<sequence length="164" mass="18738">MDGIYLLLGTNMGDKFLQLKIAKRQINEQIGAIVKQSSIYKTAAWGEEDQDSFLNQVVKVQSKLGPLKILDKIAIIEAAMGRERKGKWKERIIDIDILYYHNQVIATEKLHIPHKELQNRNFALAPLAEIASGEIHPVFQKTQKELHEQCTDQLEVIMLPPEHS</sequence>
<dbReference type="InterPro" id="IPR035907">
    <property type="entry name" value="Hppk_sf"/>
</dbReference>
<evidence type="ECO:0000256" key="9">
    <source>
        <dbReference type="ARBA" id="ARBA00022909"/>
    </source>
</evidence>
<dbReference type="InterPro" id="IPR000550">
    <property type="entry name" value="Hppk"/>
</dbReference>
<name>A0ABT8L1L7_9BACT</name>
<evidence type="ECO:0000256" key="5">
    <source>
        <dbReference type="ARBA" id="ARBA00022679"/>
    </source>
</evidence>
<organism evidence="14 15">
    <name type="scientific">Agaribacillus aureus</name>
    <dbReference type="NCBI Taxonomy" id="3051825"/>
    <lineage>
        <taxon>Bacteria</taxon>
        <taxon>Pseudomonadati</taxon>
        <taxon>Bacteroidota</taxon>
        <taxon>Cytophagia</taxon>
        <taxon>Cytophagales</taxon>
        <taxon>Splendidivirgaceae</taxon>
        <taxon>Agaribacillus</taxon>
    </lineage>
</organism>
<evidence type="ECO:0000313" key="14">
    <source>
        <dbReference type="EMBL" id="MDN5211645.1"/>
    </source>
</evidence>
<comment type="function">
    <text evidence="10">Catalyzes the transfer of pyrophosphate from adenosine triphosphate (ATP) to 6-hydroxymethyl-7,8-dihydropterin, an enzymatic step in folate biosynthesis pathway.</text>
</comment>
<dbReference type="EMBL" id="JAUJEB010000001">
    <property type="protein sequence ID" value="MDN5211645.1"/>
    <property type="molecule type" value="Genomic_DNA"/>
</dbReference>
<evidence type="ECO:0000259" key="13">
    <source>
        <dbReference type="Pfam" id="PF01288"/>
    </source>
</evidence>
<dbReference type="PANTHER" id="PTHR43071">
    <property type="entry name" value="2-AMINO-4-HYDROXY-6-HYDROXYMETHYLDIHYDROPTERIDINE PYROPHOSPHOKINASE"/>
    <property type="match status" value="1"/>
</dbReference>
<comment type="pathway">
    <text evidence="1">Cofactor biosynthesis; tetrahydrofolate biosynthesis; 2-amino-4-hydroxy-6-hydroxymethyl-7,8-dihydropteridine diphosphate from 7,8-dihydroneopterin triphosphate: step 4/4.</text>
</comment>
<evidence type="ECO:0000313" key="15">
    <source>
        <dbReference type="Proteomes" id="UP001172083"/>
    </source>
</evidence>
<evidence type="ECO:0000256" key="7">
    <source>
        <dbReference type="ARBA" id="ARBA00022777"/>
    </source>
</evidence>
<evidence type="ECO:0000256" key="2">
    <source>
        <dbReference type="ARBA" id="ARBA00005810"/>
    </source>
</evidence>
<evidence type="ECO:0000256" key="6">
    <source>
        <dbReference type="ARBA" id="ARBA00022741"/>
    </source>
</evidence>
<keyword evidence="15" id="KW-1185">Reference proteome</keyword>
<feature type="domain" description="7,8-dihydro-6-hydroxymethylpterin-pyrophosphokinase" evidence="13">
    <location>
        <begin position="5"/>
        <end position="131"/>
    </location>
</feature>
<keyword evidence="5 14" id="KW-0808">Transferase</keyword>
<evidence type="ECO:0000256" key="3">
    <source>
        <dbReference type="ARBA" id="ARBA00013253"/>
    </source>
</evidence>
<dbReference type="CDD" id="cd00483">
    <property type="entry name" value="HPPK"/>
    <property type="match status" value="1"/>
</dbReference>
<dbReference type="GO" id="GO:0003848">
    <property type="term" value="F:2-amino-4-hydroxy-6-hydroxymethyldihydropteridine diphosphokinase activity"/>
    <property type="evidence" value="ECO:0007669"/>
    <property type="project" value="UniProtKB-EC"/>
</dbReference>
<dbReference type="PANTHER" id="PTHR43071:SF1">
    <property type="entry name" value="2-AMINO-4-HYDROXY-6-HYDROXYMETHYLDIHYDROPTERIDINE PYROPHOSPHOKINASE"/>
    <property type="match status" value="1"/>
</dbReference>
<evidence type="ECO:0000256" key="4">
    <source>
        <dbReference type="ARBA" id="ARBA00016218"/>
    </source>
</evidence>
<keyword evidence="9" id="KW-0289">Folate biosynthesis</keyword>
<evidence type="ECO:0000256" key="10">
    <source>
        <dbReference type="ARBA" id="ARBA00029409"/>
    </source>
</evidence>
<reference evidence="14" key="1">
    <citation type="submission" date="2023-06" db="EMBL/GenBank/DDBJ databases">
        <title>Genomic of Agaribacillus aureum.</title>
        <authorList>
            <person name="Wang G."/>
        </authorList>
    </citation>
    <scope>NUCLEOTIDE SEQUENCE</scope>
    <source>
        <strain evidence="14">BMA12</strain>
    </source>
</reference>
<dbReference type="RefSeq" id="WP_346756975.1">
    <property type="nucleotide sequence ID" value="NZ_JAUJEB010000001.1"/>
</dbReference>
<accession>A0ABT8L1L7</accession>
<dbReference type="EC" id="2.7.6.3" evidence="3"/>
<evidence type="ECO:0000256" key="8">
    <source>
        <dbReference type="ARBA" id="ARBA00022840"/>
    </source>
</evidence>
<gene>
    <name evidence="14" type="primary">folK</name>
    <name evidence="14" type="ORF">QQ020_06275</name>
</gene>
<dbReference type="SUPFAM" id="SSF55083">
    <property type="entry name" value="6-hydroxymethyl-7,8-dihydropterin pyrophosphokinase, HPPK"/>
    <property type="match status" value="1"/>
</dbReference>
<evidence type="ECO:0000256" key="12">
    <source>
        <dbReference type="ARBA" id="ARBA00033413"/>
    </source>
</evidence>
<keyword evidence="6" id="KW-0547">Nucleotide-binding</keyword>
<dbReference type="Pfam" id="PF01288">
    <property type="entry name" value="HPPK"/>
    <property type="match status" value="1"/>
</dbReference>
<keyword evidence="8" id="KW-0067">ATP-binding</keyword>
<dbReference type="Gene3D" id="3.30.70.560">
    <property type="entry name" value="7,8-Dihydro-6-hydroxymethylpterin-pyrophosphokinase HPPK"/>
    <property type="match status" value="1"/>
</dbReference>
<evidence type="ECO:0000256" key="11">
    <source>
        <dbReference type="ARBA" id="ARBA00029766"/>
    </source>
</evidence>